<protein>
    <submittedName>
        <fullName evidence="2">Uncharacterized protein</fullName>
    </submittedName>
</protein>
<proteinExistence type="predicted"/>
<evidence type="ECO:0000313" key="1">
    <source>
        <dbReference type="Proteomes" id="UP000887565"/>
    </source>
</evidence>
<reference evidence="2" key="1">
    <citation type="submission" date="2022-11" db="UniProtKB">
        <authorList>
            <consortium name="WormBaseParasite"/>
        </authorList>
    </citation>
    <scope>IDENTIFICATION</scope>
</reference>
<dbReference type="AlphaFoldDB" id="A0A915L2E0"/>
<evidence type="ECO:0000313" key="2">
    <source>
        <dbReference type="WBParaSite" id="nRc.2.0.1.t43923-RA"/>
    </source>
</evidence>
<dbReference type="Proteomes" id="UP000887565">
    <property type="component" value="Unplaced"/>
</dbReference>
<keyword evidence="1" id="KW-1185">Reference proteome</keyword>
<name>A0A915L2E0_ROMCU</name>
<dbReference type="WBParaSite" id="nRc.2.0.1.t43923-RA">
    <property type="protein sequence ID" value="nRc.2.0.1.t43923-RA"/>
    <property type="gene ID" value="nRc.2.0.1.g43923"/>
</dbReference>
<organism evidence="1 2">
    <name type="scientific">Romanomermis culicivorax</name>
    <name type="common">Nematode worm</name>
    <dbReference type="NCBI Taxonomy" id="13658"/>
    <lineage>
        <taxon>Eukaryota</taxon>
        <taxon>Metazoa</taxon>
        <taxon>Ecdysozoa</taxon>
        <taxon>Nematoda</taxon>
        <taxon>Enoplea</taxon>
        <taxon>Dorylaimia</taxon>
        <taxon>Mermithida</taxon>
        <taxon>Mermithoidea</taxon>
        <taxon>Mermithidae</taxon>
        <taxon>Romanomermis</taxon>
    </lineage>
</organism>
<sequence length="144" mass="15715">MLLPRPTNIAQSSAVHTVSLPPHALVYFQYPCVGGDPTTASTVHPCNHSDSQFTSTAISKSEPSPCHCHLSQRASCITNTAAARITNNVPMVQTIDQIIRTVSDQFQAQQLCVQCKIQEQTKATNAGFAARTNATIDFHDRRHN</sequence>
<accession>A0A915L2E0</accession>